<feature type="compositionally biased region" description="Low complexity" evidence="5">
    <location>
        <begin position="186"/>
        <end position="200"/>
    </location>
</feature>
<feature type="compositionally biased region" description="Polar residues" evidence="5">
    <location>
        <begin position="743"/>
        <end position="759"/>
    </location>
</feature>
<keyword evidence="4 6" id="KW-0472">Membrane</keyword>
<dbReference type="PANTHER" id="PTHR15549">
    <property type="entry name" value="PAIRED IMMUNOGLOBULIN-LIKE TYPE 2 RECEPTOR"/>
    <property type="match status" value="1"/>
</dbReference>
<keyword evidence="2 6" id="KW-0812">Transmembrane</keyword>
<dbReference type="EMBL" id="JAEMWZ010000135">
    <property type="protein sequence ID" value="KAG7134553.1"/>
    <property type="molecule type" value="Genomic_DNA"/>
</dbReference>
<feature type="compositionally biased region" description="Polar residues" evidence="5">
    <location>
        <begin position="823"/>
        <end position="838"/>
    </location>
</feature>
<feature type="compositionally biased region" description="Pro residues" evidence="5">
    <location>
        <begin position="295"/>
        <end position="306"/>
    </location>
</feature>
<evidence type="ECO:0000256" key="3">
    <source>
        <dbReference type="ARBA" id="ARBA00022989"/>
    </source>
</evidence>
<sequence>MPRRDQRLARPLCVQHIVNQVSQLGLLRDLPSPALVLPTPPPPLLHAIVILLPGPLSFGQFSPLALRLPSTAILLRQASLQASFLFEPPAFTRCAQLVTSIQQGITRQDNLESCALSPFPCSRQPNFVQIISVYGLYDLRCTAIPKQGRQEQTTREAPTTTAQQPTPTPPVRETPTPANPPPQQQNPPQDDTPARASSSPQPDPPQRDPPQAEPPRQTQADPPPPQESREPTSTSSTTTASPSPVITPSAPPQPIRTVITPPPASQIQNPLVPPTPQRPPPLAEDGRGPILVPSLTPPSPIRPPPLADEQPRPGLPSLSTSSPAPGRETGAQSSTTASDTTETSVLVPSPPAAPVLVPSPPAAPVLTPPTPPSPLRTDQETAPTQANPGNVDGPQSEIEAPLGGASSTDDTTSLITSAPVPIGGGSRAGEDAVTTTGRESPLITSPLPGSSADGGSSGMSAAIIAGAVVGGVAFLTICALLFWFWRKNKKKRRSTLLTPLSTQPPSMRKERPYIFDQESVGPTPRSTKFKAALGYSLMRLRGQVGGVFSFGHRRSSSAVLSKEQSQLAYLDLSGHSRHGSNASSRGAPPAVVVTSQDRARDWWDRLKMDALFNWRTRNDGPMDPDPFASVREKQSETANNNVGQPDFLTLLGMDEREVEREAQRRRASRKHGSTASMDHFLSGLGLNVDKNPDPFSDRHALPAEPTRAAPTNPFADSNAMAAPGFAANAGQNYIEAMRRSRGTSMGGLTTRPPSMQVARSSRYDSVYRESGGSVDSFAARRNKWRSDPFDLERPDLLSSQGSSVGGRVSGAPSRPSAAHMRSESVQSKYSSGVGSNEWSEPGPDVGPSGRWDTDSPTSGYRPGEQRRRLSGGSQQTQGSVGKAL</sequence>
<reference evidence="7" key="1">
    <citation type="journal article" date="2021" name="Mol. Plant Pathol.">
        <title>A 20-kb lineage-specific genomic region tames virulence in pathogenic amphidiploid Verticillium longisporum.</title>
        <authorList>
            <person name="Harting R."/>
            <person name="Starke J."/>
            <person name="Kusch H."/>
            <person name="Poggeler S."/>
            <person name="Maurus I."/>
            <person name="Schluter R."/>
            <person name="Landesfeind M."/>
            <person name="Bulla I."/>
            <person name="Nowrousian M."/>
            <person name="de Jonge R."/>
            <person name="Stahlhut G."/>
            <person name="Hoff K.J."/>
            <person name="Asshauer K.P."/>
            <person name="Thurmer A."/>
            <person name="Stanke M."/>
            <person name="Daniel R."/>
            <person name="Morgenstern B."/>
            <person name="Thomma B.P.H.J."/>
            <person name="Kronstad J.W."/>
            <person name="Braus-Stromeyer S.A."/>
            <person name="Braus G.H."/>
        </authorList>
    </citation>
    <scope>NUCLEOTIDE SEQUENCE</scope>
    <source>
        <strain evidence="7">Vl32</strain>
    </source>
</reference>
<feature type="region of interest" description="Disordered" evidence="5">
    <location>
        <begin position="788"/>
        <end position="884"/>
    </location>
</feature>
<feature type="compositionally biased region" description="Low complexity" evidence="5">
    <location>
        <begin position="870"/>
        <end position="884"/>
    </location>
</feature>
<evidence type="ECO:0000313" key="7">
    <source>
        <dbReference type="EMBL" id="KAG7134553.1"/>
    </source>
</evidence>
<feature type="compositionally biased region" description="Low complexity" evidence="5">
    <location>
        <begin position="155"/>
        <end position="165"/>
    </location>
</feature>
<feature type="region of interest" description="Disordered" evidence="5">
    <location>
        <begin position="147"/>
        <end position="455"/>
    </location>
</feature>
<evidence type="ECO:0000256" key="2">
    <source>
        <dbReference type="ARBA" id="ARBA00022692"/>
    </source>
</evidence>
<evidence type="ECO:0000256" key="1">
    <source>
        <dbReference type="ARBA" id="ARBA00004167"/>
    </source>
</evidence>
<accession>A0A8I3AQ85</accession>
<organism evidence="7 8">
    <name type="scientific">Verticillium longisporum</name>
    <name type="common">Verticillium dahliae var. longisporum</name>
    <dbReference type="NCBI Taxonomy" id="100787"/>
    <lineage>
        <taxon>Eukaryota</taxon>
        <taxon>Fungi</taxon>
        <taxon>Dikarya</taxon>
        <taxon>Ascomycota</taxon>
        <taxon>Pezizomycotina</taxon>
        <taxon>Sordariomycetes</taxon>
        <taxon>Hypocreomycetidae</taxon>
        <taxon>Glomerellales</taxon>
        <taxon>Plectosphaerellaceae</taxon>
        <taxon>Verticillium</taxon>
    </lineage>
</organism>
<dbReference type="CDD" id="cd12087">
    <property type="entry name" value="TM_EGFR-like"/>
    <property type="match status" value="1"/>
</dbReference>
<evidence type="ECO:0000313" key="8">
    <source>
        <dbReference type="Proteomes" id="UP000689129"/>
    </source>
</evidence>
<name>A0A8I3AQ85_VERLO</name>
<protein>
    <submittedName>
        <fullName evidence="7">Uncharacterized protein</fullName>
    </submittedName>
</protein>
<feature type="transmembrane region" description="Helical" evidence="6">
    <location>
        <begin position="461"/>
        <end position="485"/>
    </location>
</feature>
<gene>
    <name evidence="7" type="ORF">HYQ45_007524</name>
</gene>
<comment type="caution">
    <text evidence="7">The sequence shown here is derived from an EMBL/GenBank/DDBJ whole genome shotgun (WGS) entry which is preliminary data.</text>
</comment>
<feature type="compositionally biased region" description="Low complexity" evidence="5">
    <location>
        <begin position="231"/>
        <end position="248"/>
    </location>
</feature>
<dbReference type="GO" id="GO:0016020">
    <property type="term" value="C:membrane"/>
    <property type="evidence" value="ECO:0007669"/>
    <property type="project" value="UniProtKB-SubCell"/>
</dbReference>
<dbReference type="Proteomes" id="UP000689129">
    <property type="component" value="Unassembled WGS sequence"/>
</dbReference>
<feature type="compositionally biased region" description="Low complexity" evidence="5">
    <location>
        <begin position="333"/>
        <end position="347"/>
    </location>
</feature>
<feature type="region of interest" description="Disordered" evidence="5">
    <location>
        <begin position="658"/>
        <end position="678"/>
    </location>
</feature>
<feature type="compositionally biased region" description="Pro residues" evidence="5">
    <location>
        <begin position="348"/>
        <end position="374"/>
    </location>
</feature>
<proteinExistence type="predicted"/>
<comment type="subcellular location">
    <subcellularLocation>
        <location evidence="1">Membrane</location>
        <topology evidence="1">Single-pass membrane protein</topology>
    </subcellularLocation>
</comment>
<feature type="compositionally biased region" description="Pro residues" evidence="5">
    <location>
        <begin position="166"/>
        <end position="185"/>
    </location>
</feature>
<feature type="compositionally biased region" description="Low complexity" evidence="5">
    <location>
        <begin position="406"/>
        <end position="417"/>
    </location>
</feature>
<feature type="compositionally biased region" description="Pro residues" evidence="5">
    <location>
        <begin position="201"/>
        <end position="213"/>
    </location>
</feature>
<keyword evidence="3 6" id="KW-1133">Transmembrane helix</keyword>
<dbReference type="GO" id="GO:0071944">
    <property type="term" value="C:cell periphery"/>
    <property type="evidence" value="ECO:0007669"/>
    <property type="project" value="UniProtKB-ARBA"/>
</dbReference>
<feature type="region of interest" description="Disordered" evidence="5">
    <location>
        <begin position="743"/>
        <end position="770"/>
    </location>
</feature>
<evidence type="ECO:0000256" key="6">
    <source>
        <dbReference type="SAM" id="Phobius"/>
    </source>
</evidence>
<feature type="region of interest" description="Disordered" evidence="5">
    <location>
        <begin position="574"/>
        <end position="593"/>
    </location>
</feature>
<dbReference type="OrthoDB" id="5240840at2759"/>
<feature type="compositionally biased region" description="Pro residues" evidence="5">
    <location>
        <begin position="271"/>
        <end position="282"/>
    </location>
</feature>
<dbReference type="InterPro" id="IPR051694">
    <property type="entry name" value="Immunoregulatory_rcpt-like"/>
</dbReference>
<evidence type="ECO:0000256" key="5">
    <source>
        <dbReference type="SAM" id="MobiDB-lite"/>
    </source>
</evidence>
<evidence type="ECO:0000256" key="4">
    <source>
        <dbReference type="ARBA" id="ARBA00023136"/>
    </source>
</evidence>
<feature type="compositionally biased region" description="Pro residues" evidence="5">
    <location>
        <begin position="249"/>
        <end position="264"/>
    </location>
</feature>
<dbReference type="AlphaFoldDB" id="A0A8I3AQ85"/>